<accession>A0A0E9U7V2</accession>
<dbReference type="AlphaFoldDB" id="A0A0E9U7V2"/>
<reference evidence="1" key="2">
    <citation type="journal article" date="2015" name="Fish Shellfish Immunol.">
        <title>Early steps in the European eel (Anguilla anguilla)-Vibrio vulnificus interaction in the gills: Role of the RtxA13 toxin.</title>
        <authorList>
            <person name="Callol A."/>
            <person name="Pajuelo D."/>
            <person name="Ebbesson L."/>
            <person name="Teles M."/>
            <person name="MacKenzie S."/>
            <person name="Amaro C."/>
        </authorList>
    </citation>
    <scope>NUCLEOTIDE SEQUENCE</scope>
</reference>
<proteinExistence type="predicted"/>
<dbReference type="EMBL" id="GBXM01046588">
    <property type="protein sequence ID" value="JAH61989.1"/>
    <property type="molecule type" value="Transcribed_RNA"/>
</dbReference>
<organism evidence="1">
    <name type="scientific">Anguilla anguilla</name>
    <name type="common">European freshwater eel</name>
    <name type="synonym">Muraena anguilla</name>
    <dbReference type="NCBI Taxonomy" id="7936"/>
    <lineage>
        <taxon>Eukaryota</taxon>
        <taxon>Metazoa</taxon>
        <taxon>Chordata</taxon>
        <taxon>Craniata</taxon>
        <taxon>Vertebrata</taxon>
        <taxon>Euteleostomi</taxon>
        <taxon>Actinopterygii</taxon>
        <taxon>Neopterygii</taxon>
        <taxon>Teleostei</taxon>
        <taxon>Anguilliformes</taxon>
        <taxon>Anguillidae</taxon>
        <taxon>Anguilla</taxon>
    </lineage>
</organism>
<sequence>MFIKIAYFTRSGTTRRYRPSSVATTASP</sequence>
<reference evidence="1" key="1">
    <citation type="submission" date="2014-11" db="EMBL/GenBank/DDBJ databases">
        <authorList>
            <person name="Amaro Gonzalez C."/>
        </authorList>
    </citation>
    <scope>NUCLEOTIDE SEQUENCE</scope>
</reference>
<evidence type="ECO:0000313" key="1">
    <source>
        <dbReference type="EMBL" id="JAH61989.1"/>
    </source>
</evidence>
<protein>
    <submittedName>
        <fullName evidence="1">Uncharacterized protein</fullName>
    </submittedName>
</protein>
<name>A0A0E9U7V2_ANGAN</name>